<dbReference type="HOGENOM" id="CLU_004184_6_0_1"/>
<dbReference type="STRING" id="383855.M3A2A1"/>
<evidence type="ECO:0000259" key="1">
    <source>
        <dbReference type="Pfam" id="PF06985"/>
    </source>
</evidence>
<sequence length="198" mass="22864">MTSRDRVRQLLYRPLNPERKEIRVLVVDGGQQDTRPLSLAGQTCSNGHTQGSLAFRLEHIRLTDHVVPFYDAVSYSWGGDKEDRTQVVLDGLPFWIPTKAEQALRAVCLEHGHPRLWLDAVCIDQEEAREKSLQVAMMGEIYSKARRVLIWLGEDRGDTDPAIRSIRKLLEGIEQKLPAHWNSIYSLFSRKWFTRAWI</sequence>
<proteinExistence type="predicted"/>
<dbReference type="KEGG" id="pfj:MYCFIDRAFT_36749"/>
<dbReference type="RefSeq" id="XP_007930496.1">
    <property type="nucleotide sequence ID" value="XM_007932305.1"/>
</dbReference>
<feature type="domain" description="Heterokaryon incompatibility" evidence="1">
    <location>
        <begin position="70"/>
        <end position="198"/>
    </location>
</feature>
<dbReference type="EMBL" id="KB446563">
    <property type="protein sequence ID" value="EME78526.1"/>
    <property type="molecule type" value="Genomic_DNA"/>
</dbReference>
<protein>
    <recommendedName>
        <fullName evidence="1">Heterokaryon incompatibility domain-containing protein</fullName>
    </recommendedName>
</protein>
<accession>M3A2A1</accession>
<dbReference type="Pfam" id="PF06985">
    <property type="entry name" value="HET"/>
    <property type="match status" value="1"/>
</dbReference>
<keyword evidence="3" id="KW-1185">Reference proteome</keyword>
<evidence type="ECO:0000313" key="2">
    <source>
        <dbReference type="EMBL" id="EME78526.1"/>
    </source>
</evidence>
<feature type="non-terminal residue" evidence="2">
    <location>
        <position position="1"/>
    </location>
</feature>
<evidence type="ECO:0000313" key="3">
    <source>
        <dbReference type="Proteomes" id="UP000016932"/>
    </source>
</evidence>
<name>M3A2A1_PSEFD</name>
<reference evidence="2 3" key="1">
    <citation type="journal article" date="2012" name="PLoS Pathog.">
        <title>Diverse lifestyles and strategies of plant pathogenesis encoded in the genomes of eighteen Dothideomycetes fungi.</title>
        <authorList>
            <person name="Ohm R.A."/>
            <person name="Feau N."/>
            <person name="Henrissat B."/>
            <person name="Schoch C.L."/>
            <person name="Horwitz B.A."/>
            <person name="Barry K.W."/>
            <person name="Condon B.J."/>
            <person name="Copeland A.C."/>
            <person name="Dhillon B."/>
            <person name="Glaser F."/>
            <person name="Hesse C.N."/>
            <person name="Kosti I."/>
            <person name="LaButti K."/>
            <person name="Lindquist E.A."/>
            <person name="Lucas S."/>
            <person name="Salamov A.A."/>
            <person name="Bradshaw R.E."/>
            <person name="Ciuffetti L."/>
            <person name="Hamelin R.C."/>
            <person name="Kema G.H.J."/>
            <person name="Lawrence C."/>
            <person name="Scott J.A."/>
            <person name="Spatafora J.W."/>
            <person name="Turgeon B.G."/>
            <person name="de Wit P.J.G.M."/>
            <person name="Zhong S."/>
            <person name="Goodwin S.B."/>
            <person name="Grigoriev I.V."/>
        </authorList>
    </citation>
    <scope>NUCLEOTIDE SEQUENCE [LARGE SCALE GENOMIC DNA]</scope>
    <source>
        <strain evidence="2 3">CIRAD86</strain>
    </source>
</reference>
<dbReference type="PANTHER" id="PTHR24148">
    <property type="entry name" value="ANKYRIN REPEAT DOMAIN-CONTAINING PROTEIN 39 HOMOLOG-RELATED"/>
    <property type="match status" value="1"/>
</dbReference>
<dbReference type="AlphaFoldDB" id="M3A2A1"/>
<dbReference type="OrthoDB" id="2157530at2759"/>
<dbReference type="InterPro" id="IPR010730">
    <property type="entry name" value="HET"/>
</dbReference>
<dbReference type="PANTHER" id="PTHR24148:SF64">
    <property type="entry name" value="HETEROKARYON INCOMPATIBILITY DOMAIN-CONTAINING PROTEIN"/>
    <property type="match status" value="1"/>
</dbReference>
<organism evidence="2 3">
    <name type="scientific">Pseudocercospora fijiensis (strain CIRAD86)</name>
    <name type="common">Black leaf streak disease fungus</name>
    <name type="synonym">Mycosphaerella fijiensis</name>
    <dbReference type="NCBI Taxonomy" id="383855"/>
    <lineage>
        <taxon>Eukaryota</taxon>
        <taxon>Fungi</taxon>
        <taxon>Dikarya</taxon>
        <taxon>Ascomycota</taxon>
        <taxon>Pezizomycotina</taxon>
        <taxon>Dothideomycetes</taxon>
        <taxon>Dothideomycetidae</taxon>
        <taxon>Mycosphaerellales</taxon>
        <taxon>Mycosphaerellaceae</taxon>
        <taxon>Pseudocercospora</taxon>
    </lineage>
</organism>
<dbReference type="GeneID" id="19339139"/>
<gene>
    <name evidence="2" type="ORF">MYCFIDRAFT_36749</name>
</gene>
<dbReference type="InterPro" id="IPR052895">
    <property type="entry name" value="HetReg/Transcr_Mod"/>
</dbReference>
<dbReference type="Proteomes" id="UP000016932">
    <property type="component" value="Unassembled WGS sequence"/>
</dbReference>
<dbReference type="VEuPathDB" id="FungiDB:MYCFIDRAFT_36749"/>